<dbReference type="Proteomes" id="UP000265520">
    <property type="component" value="Unassembled WGS sequence"/>
</dbReference>
<accession>A0A392RAS6</accession>
<evidence type="ECO:0000313" key="1">
    <source>
        <dbReference type="EMBL" id="MCI33297.1"/>
    </source>
</evidence>
<keyword evidence="2" id="KW-1185">Reference proteome</keyword>
<dbReference type="AlphaFoldDB" id="A0A392RAS6"/>
<sequence>SSESQHEAAAAENELVLKQMLSEAAFTRLKESGTGLHCKSIQDLIDLSQKYYMDVAIPKLILAHWNSLQLMAAR</sequence>
<reference evidence="1 2" key="1">
    <citation type="journal article" date="2018" name="Front. Plant Sci.">
        <title>Red Clover (Trifolium pratense) and Zigzag Clover (T. medium) - A Picture of Genomic Similarities and Differences.</title>
        <authorList>
            <person name="Dluhosova J."/>
            <person name="Istvanek J."/>
            <person name="Nedelnik J."/>
            <person name="Repkova J."/>
        </authorList>
    </citation>
    <scope>NUCLEOTIDE SEQUENCE [LARGE SCALE GENOMIC DNA]</scope>
    <source>
        <strain evidence="2">cv. 10/8</strain>
        <tissue evidence="1">Leaf</tissue>
    </source>
</reference>
<feature type="non-terminal residue" evidence="1">
    <location>
        <position position="1"/>
    </location>
</feature>
<evidence type="ECO:0000313" key="2">
    <source>
        <dbReference type="Proteomes" id="UP000265520"/>
    </source>
</evidence>
<proteinExistence type="predicted"/>
<name>A0A392RAS6_9FABA</name>
<comment type="caution">
    <text evidence="1">The sequence shown here is derived from an EMBL/GenBank/DDBJ whole genome shotgun (WGS) entry which is preliminary data.</text>
</comment>
<organism evidence="1 2">
    <name type="scientific">Trifolium medium</name>
    <dbReference type="NCBI Taxonomy" id="97028"/>
    <lineage>
        <taxon>Eukaryota</taxon>
        <taxon>Viridiplantae</taxon>
        <taxon>Streptophyta</taxon>
        <taxon>Embryophyta</taxon>
        <taxon>Tracheophyta</taxon>
        <taxon>Spermatophyta</taxon>
        <taxon>Magnoliopsida</taxon>
        <taxon>eudicotyledons</taxon>
        <taxon>Gunneridae</taxon>
        <taxon>Pentapetalae</taxon>
        <taxon>rosids</taxon>
        <taxon>fabids</taxon>
        <taxon>Fabales</taxon>
        <taxon>Fabaceae</taxon>
        <taxon>Papilionoideae</taxon>
        <taxon>50 kb inversion clade</taxon>
        <taxon>NPAAA clade</taxon>
        <taxon>Hologalegina</taxon>
        <taxon>IRL clade</taxon>
        <taxon>Trifolieae</taxon>
        <taxon>Trifolium</taxon>
    </lineage>
</organism>
<dbReference type="EMBL" id="LXQA010203271">
    <property type="protein sequence ID" value="MCI33297.1"/>
    <property type="molecule type" value="Genomic_DNA"/>
</dbReference>
<protein>
    <submittedName>
        <fullName evidence="1">Clustered mitochondria protein-like</fullName>
    </submittedName>
</protein>